<dbReference type="InterPro" id="IPR005863">
    <property type="entry name" value="UDP-N-AcMur_synth"/>
</dbReference>
<feature type="domain" description="Mur ligase central" evidence="13">
    <location>
        <begin position="110"/>
        <end position="288"/>
    </location>
</feature>
<dbReference type="GO" id="GO:0008360">
    <property type="term" value="P:regulation of cell shape"/>
    <property type="evidence" value="ECO:0007669"/>
    <property type="project" value="UniProtKB-KW"/>
</dbReference>
<evidence type="ECO:0000256" key="11">
    <source>
        <dbReference type="RuleBase" id="RU004136"/>
    </source>
</evidence>
<reference evidence="14 15" key="1">
    <citation type="submission" date="2019-03" db="EMBL/GenBank/DDBJ databases">
        <authorList>
            <person name="He R.-H."/>
        </authorList>
    </citation>
    <scope>NUCLEOTIDE SEQUENCE [LARGE SCALE GENOMIC DNA]</scope>
    <source>
        <strain evidence="15">SH 714</strain>
    </source>
</reference>
<dbReference type="GO" id="GO:0005524">
    <property type="term" value="F:ATP binding"/>
    <property type="evidence" value="ECO:0007669"/>
    <property type="project" value="UniProtKB-UniRule"/>
</dbReference>
<evidence type="ECO:0000313" key="14">
    <source>
        <dbReference type="EMBL" id="TFB23300.1"/>
    </source>
</evidence>
<keyword evidence="6 10" id="KW-0133">Cell shape</keyword>
<feature type="domain" description="Mur ligase C-terminal" evidence="12">
    <location>
        <begin position="311"/>
        <end position="434"/>
    </location>
</feature>
<dbReference type="NCBIfam" id="TIGR01143">
    <property type="entry name" value="murF"/>
    <property type="match status" value="1"/>
</dbReference>
<evidence type="ECO:0000256" key="3">
    <source>
        <dbReference type="ARBA" id="ARBA00022618"/>
    </source>
</evidence>
<dbReference type="GO" id="GO:0047480">
    <property type="term" value="F:UDP-N-acetylmuramoyl-tripeptide-D-alanyl-D-alanine ligase activity"/>
    <property type="evidence" value="ECO:0007669"/>
    <property type="project" value="UniProtKB-UniRule"/>
</dbReference>
<dbReference type="GO" id="GO:0071555">
    <property type="term" value="P:cell wall organization"/>
    <property type="evidence" value="ECO:0007669"/>
    <property type="project" value="UniProtKB-KW"/>
</dbReference>
<dbReference type="GO" id="GO:0008766">
    <property type="term" value="F:UDP-N-acetylmuramoylalanyl-D-glutamyl-2,6-diaminopimelate-D-alanyl-D-alanine ligase activity"/>
    <property type="evidence" value="ECO:0007669"/>
    <property type="project" value="RHEA"/>
</dbReference>
<keyword evidence="2 10" id="KW-0436">Ligase</keyword>
<comment type="caution">
    <text evidence="14">The sequence shown here is derived from an EMBL/GenBank/DDBJ whole genome shotgun (WGS) entry which is preliminary data.</text>
</comment>
<dbReference type="InterPro" id="IPR035911">
    <property type="entry name" value="MurE/MurF_N"/>
</dbReference>
<comment type="pathway">
    <text evidence="10 11">Cell wall biogenesis; peptidoglycan biosynthesis.</text>
</comment>
<dbReference type="HAMAP" id="MF_02019">
    <property type="entry name" value="MurF"/>
    <property type="match status" value="1"/>
</dbReference>
<keyword evidence="5 10" id="KW-0067">ATP-binding</keyword>
<proteinExistence type="inferred from homology"/>
<dbReference type="SUPFAM" id="SSF53623">
    <property type="entry name" value="MurD-like peptide ligases, catalytic domain"/>
    <property type="match status" value="1"/>
</dbReference>
<dbReference type="RefSeq" id="WP_134339372.1">
    <property type="nucleotide sequence ID" value="NZ_SOPW01000004.1"/>
</dbReference>
<evidence type="ECO:0000256" key="8">
    <source>
        <dbReference type="ARBA" id="ARBA00023306"/>
    </source>
</evidence>
<dbReference type="Gene3D" id="3.40.1390.10">
    <property type="entry name" value="MurE/MurF, N-terminal domain"/>
    <property type="match status" value="1"/>
</dbReference>
<evidence type="ECO:0000313" key="15">
    <source>
        <dbReference type="Proteomes" id="UP000297975"/>
    </source>
</evidence>
<protein>
    <recommendedName>
        <fullName evidence="10 11">UDP-N-acetylmuramoyl-tripeptide--D-alanyl-D-alanine ligase</fullName>
        <ecNumber evidence="10 11">6.3.2.10</ecNumber>
    </recommendedName>
    <alternativeName>
        <fullName evidence="10">D-alanyl-D-alanine-adding enzyme</fullName>
    </alternativeName>
</protein>
<evidence type="ECO:0000259" key="13">
    <source>
        <dbReference type="Pfam" id="PF08245"/>
    </source>
</evidence>
<dbReference type="UniPathway" id="UPA00219"/>
<dbReference type="GO" id="GO:0009252">
    <property type="term" value="P:peptidoglycan biosynthetic process"/>
    <property type="evidence" value="ECO:0007669"/>
    <property type="project" value="UniProtKB-UniRule"/>
</dbReference>
<dbReference type="GO" id="GO:0005737">
    <property type="term" value="C:cytoplasm"/>
    <property type="evidence" value="ECO:0007669"/>
    <property type="project" value="UniProtKB-SubCell"/>
</dbReference>
<dbReference type="SUPFAM" id="SSF53244">
    <property type="entry name" value="MurD-like peptide ligases, peptide-binding domain"/>
    <property type="match status" value="1"/>
</dbReference>
<keyword evidence="8 10" id="KW-0131">Cell cycle</keyword>
<dbReference type="PANTHER" id="PTHR43024">
    <property type="entry name" value="UDP-N-ACETYLMURAMOYL-TRIPEPTIDE--D-ALANYL-D-ALANINE LIGASE"/>
    <property type="match status" value="1"/>
</dbReference>
<dbReference type="InterPro" id="IPR036565">
    <property type="entry name" value="Mur-like_cat_sf"/>
</dbReference>
<keyword evidence="7 10" id="KW-0573">Peptidoglycan synthesis</keyword>
<dbReference type="InterPro" id="IPR036615">
    <property type="entry name" value="Mur_ligase_C_dom_sf"/>
</dbReference>
<name>A0A4Y8IT51_9BACI</name>
<comment type="similarity">
    <text evidence="10">Belongs to the MurCDEF family. MurF subfamily.</text>
</comment>
<evidence type="ECO:0000256" key="10">
    <source>
        <dbReference type="HAMAP-Rule" id="MF_02019"/>
    </source>
</evidence>
<feature type="binding site" evidence="10">
    <location>
        <begin position="112"/>
        <end position="118"/>
    </location>
    <ligand>
        <name>ATP</name>
        <dbReference type="ChEBI" id="CHEBI:30616"/>
    </ligand>
</feature>
<sequence length="446" mass="49764">MQKFNLNQLKQLFTNYSGKIDEKNIFEVFTDSRKQVKNGLFVPIIGDKFDAHEFIPEAIKNGAVAILSSRRYLEGVEDNFPVFYVNDTTEGLQQLATFYRELINPIVVGITGSNGKTTTKEIVANCLSSTYKVWKTQGNLNNHIGLPMTVLDMDVNTEALVVEMGMSAFGEIELLSNIVKPDYGIITNIGESHIEHLGSREGIAKAKLEITSGFREESVLIIDGDEPLLEGQHTKNNLTCGFSSDNDYIIENINQGNESTSFQINDQSIEIPLLGKHQAKNTAFAYALCKCLNLDTEKVINQLRHIELPSMRFEQLKSKHGFTIINDAYNASSTSMIASIDVLKQMNFIKKIVVLGDILELGDYAISDHERVGQAIDSNIDAVYTVGDVSRHILNGLPSGFNGEKKHFNDKTTLADYLEKQIDEDTVILFKASRGIELEKVIDQLK</sequence>
<organism evidence="14 15">
    <name type="scientific">Filobacillus milosensis</name>
    <dbReference type="NCBI Taxonomy" id="94137"/>
    <lineage>
        <taxon>Bacteria</taxon>
        <taxon>Bacillati</taxon>
        <taxon>Bacillota</taxon>
        <taxon>Bacilli</taxon>
        <taxon>Bacillales</taxon>
        <taxon>Bacillaceae</taxon>
        <taxon>Filobacillus</taxon>
    </lineage>
</organism>
<dbReference type="GO" id="GO:0051301">
    <property type="term" value="P:cell division"/>
    <property type="evidence" value="ECO:0007669"/>
    <property type="project" value="UniProtKB-KW"/>
</dbReference>
<evidence type="ECO:0000256" key="7">
    <source>
        <dbReference type="ARBA" id="ARBA00022984"/>
    </source>
</evidence>
<keyword evidence="4 10" id="KW-0547">Nucleotide-binding</keyword>
<dbReference type="InterPro" id="IPR013221">
    <property type="entry name" value="Mur_ligase_cen"/>
</dbReference>
<evidence type="ECO:0000256" key="9">
    <source>
        <dbReference type="ARBA" id="ARBA00023316"/>
    </source>
</evidence>
<evidence type="ECO:0000256" key="5">
    <source>
        <dbReference type="ARBA" id="ARBA00022840"/>
    </source>
</evidence>
<gene>
    <name evidence="10" type="primary">murF</name>
    <name evidence="14" type="ORF">E3U55_05640</name>
</gene>
<dbReference type="Pfam" id="PF02875">
    <property type="entry name" value="Mur_ligase_C"/>
    <property type="match status" value="1"/>
</dbReference>
<dbReference type="Proteomes" id="UP000297975">
    <property type="component" value="Unassembled WGS sequence"/>
</dbReference>
<dbReference type="Pfam" id="PF08245">
    <property type="entry name" value="Mur_ligase_M"/>
    <property type="match status" value="1"/>
</dbReference>
<comment type="catalytic activity">
    <reaction evidence="10 11">
        <text>D-alanyl-D-alanine + UDP-N-acetyl-alpha-D-muramoyl-L-alanyl-gamma-D-glutamyl-meso-2,6-diaminopimelate + ATP = UDP-N-acetyl-alpha-D-muramoyl-L-alanyl-gamma-D-glutamyl-meso-2,6-diaminopimeloyl-D-alanyl-D-alanine + ADP + phosphate + H(+)</text>
        <dbReference type="Rhea" id="RHEA:28374"/>
        <dbReference type="ChEBI" id="CHEBI:15378"/>
        <dbReference type="ChEBI" id="CHEBI:30616"/>
        <dbReference type="ChEBI" id="CHEBI:43474"/>
        <dbReference type="ChEBI" id="CHEBI:57822"/>
        <dbReference type="ChEBI" id="CHEBI:61386"/>
        <dbReference type="ChEBI" id="CHEBI:83905"/>
        <dbReference type="ChEBI" id="CHEBI:456216"/>
        <dbReference type="EC" id="6.3.2.10"/>
    </reaction>
</comment>
<keyword evidence="1 10" id="KW-0963">Cytoplasm</keyword>
<keyword evidence="3 10" id="KW-0132">Cell division</keyword>
<dbReference type="PANTHER" id="PTHR43024:SF1">
    <property type="entry name" value="UDP-N-ACETYLMURAMOYL-TRIPEPTIDE--D-ALANYL-D-ALANINE LIGASE"/>
    <property type="match status" value="1"/>
</dbReference>
<evidence type="ECO:0000256" key="2">
    <source>
        <dbReference type="ARBA" id="ARBA00022598"/>
    </source>
</evidence>
<dbReference type="SUPFAM" id="SSF63418">
    <property type="entry name" value="MurE/MurF N-terminal domain"/>
    <property type="match status" value="1"/>
</dbReference>
<evidence type="ECO:0000256" key="1">
    <source>
        <dbReference type="ARBA" id="ARBA00022490"/>
    </source>
</evidence>
<dbReference type="EC" id="6.3.2.10" evidence="10 11"/>
<dbReference type="InterPro" id="IPR004101">
    <property type="entry name" value="Mur_ligase_C"/>
</dbReference>
<evidence type="ECO:0000256" key="6">
    <source>
        <dbReference type="ARBA" id="ARBA00022960"/>
    </source>
</evidence>
<keyword evidence="9 10" id="KW-0961">Cell wall biogenesis/degradation</keyword>
<dbReference type="OrthoDB" id="9801978at2"/>
<dbReference type="InterPro" id="IPR051046">
    <property type="entry name" value="MurCDEF_CellWall_CoF430Synth"/>
</dbReference>
<accession>A0A4Y8IT51</accession>
<comment type="function">
    <text evidence="10 11">Involved in cell wall formation. Catalyzes the final step in the synthesis of UDP-N-acetylmuramoyl-pentapeptide, the precursor of murein.</text>
</comment>
<dbReference type="EMBL" id="SOPW01000004">
    <property type="protein sequence ID" value="TFB23300.1"/>
    <property type="molecule type" value="Genomic_DNA"/>
</dbReference>
<dbReference type="Gene3D" id="3.40.1190.10">
    <property type="entry name" value="Mur-like, catalytic domain"/>
    <property type="match status" value="1"/>
</dbReference>
<comment type="subcellular location">
    <subcellularLocation>
        <location evidence="10 11">Cytoplasm</location>
    </subcellularLocation>
</comment>
<keyword evidence="15" id="KW-1185">Reference proteome</keyword>
<dbReference type="AlphaFoldDB" id="A0A4Y8IT51"/>
<evidence type="ECO:0000259" key="12">
    <source>
        <dbReference type="Pfam" id="PF02875"/>
    </source>
</evidence>
<dbReference type="Gene3D" id="3.90.190.20">
    <property type="entry name" value="Mur ligase, C-terminal domain"/>
    <property type="match status" value="1"/>
</dbReference>
<evidence type="ECO:0000256" key="4">
    <source>
        <dbReference type="ARBA" id="ARBA00022741"/>
    </source>
</evidence>